<reference evidence="2" key="1">
    <citation type="journal article" date="2018" name="Genome Biol. Evol.">
        <title>Genomics and development of Lentinus tigrinus, a white-rot wood-decaying mushroom with dimorphic fruiting bodies.</title>
        <authorList>
            <person name="Wu B."/>
            <person name="Xu Z."/>
            <person name="Knudson A."/>
            <person name="Carlson A."/>
            <person name="Chen N."/>
            <person name="Kovaka S."/>
            <person name="LaButti K."/>
            <person name="Lipzen A."/>
            <person name="Pennachio C."/>
            <person name="Riley R."/>
            <person name="Schakwitz W."/>
            <person name="Umezawa K."/>
            <person name="Ohm R.A."/>
            <person name="Grigoriev I.V."/>
            <person name="Nagy L.G."/>
            <person name="Gibbons J."/>
            <person name="Hibbett D."/>
        </authorList>
    </citation>
    <scope>NUCLEOTIDE SEQUENCE [LARGE SCALE GENOMIC DNA]</scope>
    <source>
        <strain evidence="2">ALCF2SS1-6</strain>
    </source>
</reference>
<gene>
    <name evidence="2" type="ORF">L227DRAFT_650083</name>
</gene>
<evidence type="ECO:0000313" key="3">
    <source>
        <dbReference type="Proteomes" id="UP000313359"/>
    </source>
</evidence>
<dbReference type="Gene3D" id="3.80.10.10">
    <property type="entry name" value="Ribonuclease Inhibitor"/>
    <property type="match status" value="1"/>
</dbReference>
<dbReference type="SUPFAM" id="SSF52058">
    <property type="entry name" value="L domain-like"/>
    <property type="match status" value="1"/>
</dbReference>
<feature type="region of interest" description="Disordered" evidence="1">
    <location>
        <begin position="496"/>
        <end position="550"/>
    </location>
</feature>
<keyword evidence="3" id="KW-1185">Reference proteome</keyword>
<dbReference type="InterPro" id="IPR032675">
    <property type="entry name" value="LRR_dom_sf"/>
</dbReference>
<dbReference type="Proteomes" id="UP000313359">
    <property type="component" value="Unassembled WGS sequence"/>
</dbReference>
<protein>
    <submittedName>
        <fullName evidence="2">Uncharacterized protein</fullName>
    </submittedName>
</protein>
<dbReference type="EMBL" id="ML122253">
    <property type="protein sequence ID" value="RPD64941.1"/>
    <property type="molecule type" value="Genomic_DNA"/>
</dbReference>
<dbReference type="OrthoDB" id="2758237at2759"/>
<dbReference type="AlphaFoldDB" id="A0A5C2SMS3"/>
<sequence>MQFPAMMPEDTLRTEKSVESKKALRMSHSEIYTSQPELPPEVLMIIFDDLALAAPAPYEHSPDLVLGPHSPWMEQLRFQKGLALVCKRWWEPATRILYHRIVLRRMGQISALARTLSAMDAEYDFSACIKHIGIHDCAIFEPFSDMMLEALRSILRHCPNLQSFSMMPHFNYGNGVWQWLGSSLNISWMSLESLHGIMREGPAANLRHLELRLDTDSRAAFVGLYHILSETSQLASLKLEPLYVREMPYEEVVDLSTLPTLSLPALCELQYSKRCMWFDQFAISSLQLPSLTSLTFLNYDGHSPFSFLAAHGSRLTYLHFYPQSDNPPISVFWSSYFMDLQELADVCPMIEHLVICTFRISDVLTQFHTSAKPLLHLRYLDTWARTLSRTREGAMEETELQVYDLMTGGNREKFPALGNNFRFLSHHGHADLPKICHPSALTDDDEIRTVYINDVCVVQTSWCVRPNEDFAELHMEVPESDASGEDEEQDPTFVFVESDDEDRTSWISEATSDSEPGSGGSDDESLEDACETWNESEMLSEPYSTGPRMALPEHWDTEAVDNLGLY</sequence>
<organism evidence="2 3">
    <name type="scientific">Lentinus tigrinus ALCF2SS1-6</name>
    <dbReference type="NCBI Taxonomy" id="1328759"/>
    <lineage>
        <taxon>Eukaryota</taxon>
        <taxon>Fungi</taxon>
        <taxon>Dikarya</taxon>
        <taxon>Basidiomycota</taxon>
        <taxon>Agaricomycotina</taxon>
        <taxon>Agaricomycetes</taxon>
        <taxon>Polyporales</taxon>
        <taxon>Polyporaceae</taxon>
        <taxon>Lentinus</taxon>
    </lineage>
</organism>
<accession>A0A5C2SMS3</accession>
<evidence type="ECO:0000256" key="1">
    <source>
        <dbReference type="SAM" id="MobiDB-lite"/>
    </source>
</evidence>
<evidence type="ECO:0000313" key="2">
    <source>
        <dbReference type="EMBL" id="RPD64941.1"/>
    </source>
</evidence>
<name>A0A5C2SMS3_9APHY</name>
<feature type="compositionally biased region" description="Acidic residues" evidence="1">
    <location>
        <begin position="521"/>
        <end position="530"/>
    </location>
</feature>
<proteinExistence type="predicted"/>